<dbReference type="GO" id="GO:0004560">
    <property type="term" value="F:alpha-L-fucosidase activity"/>
    <property type="evidence" value="ECO:0007669"/>
    <property type="project" value="UniProtKB-EC"/>
</dbReference>
<comment type="caution">
    <text evidence="5">The sequence shown here is derived from an EMBL/GenBank/DDBJ whole genome shotgun (WGS) entry which is preliminary data.</text>
</comment>
<evidence type="ECO:0000256" key="2">
    <source>
        <dbReference type="ARBA" id="ARBA00022729"/>
    </source>
</evidence>
<evidence type="ECO:0000256" key="1">
    <source>
        <dbReference type="ARBA" id="ARBA00008668"/>
    </source>
</evidence>
<protein>
    <submittedName>
        <fullName evidence="5">Putative alpha-L-fucosidase</fullName>
        <ecNumber evidence="5">3.2.1.51</ecNumber>
    </submittedName>
</protein>
<name>A0A396JNY5_MEDTR</name>
<dbReference type="OrthoDB" id="1600564at2759"/>
<sequence>MIIPLVHLCFIMKFMAPIEMSLVSLIVLILCTSAPISATNFFDCPAIFNFGASNADTGGLAAAFQALQLPNGETFFNRSTGRFSDGRIIIDFIAQSFGLPFLSPYLNSLGPNFTHGVNFATAASTIKIPNSIIPNGMFSPFYLRIQYIQFRDFIPRTKFIRDQGGVFATLIPKEEYFSKALYTFDIGQNDLTGGFFGNVTIQQVNATIPDIVNNFIVNIKNIHSLGARSFWIHNTGPIGCLPLILANFPSAIKDSYGCAKQYNEVSQYFNLKLKEALAQLRVDLPLAAITYVDVYSPKYSLFQNPKKYGFELPLVACCGYGGEYNYDNRARCGETININGTRIFVGSCKSPSTRIIWDGTHYTEAANKIVFDQISTGAFTDPPIPLNRACYRKLT</sequence>
<dbReference type="InterPro" id="IPR035669">
    <property type="entry name" value="SGNH_plant_lipase-like"/>
</dbReference>
<dbReference type="PANTHER" id="PTHR22835">
    <property type="entry name" value="ZINC FINGER FYVE DOMAIN CONTAINING PROTEIN"/>
    <property type="match status" value="1"/>
</dbReference>
<keyword evidence="2" id="KW-0732">Signal</keyword>
<accession>A0A396JNY5</accession>
<proteinExistence type="inferred from homology"/>
<keyword evidence="3 5" id="KW-0378">Hydrolase</keyword>
<organism evidence="5 6">
    <name type="scientific">Medicago truncatula</name>
    <name type="common">Barrel medic</name>
    <name type="synonym">Medicago tribuloides</name>
    <dbReference type="NCBI Taxonomy" id="3880"/>
    <lineage>
        <taxon>Eukaryota</taxon>
        <taxon>Viridiplantae</taxon>
        <taxon>Streptophyta</taxon>
        <taxon>Embryophyta</taxon>
        <taxon>Tracheophyta</taxon>
        <taxon>Spermatophyta</taxon>
        <taxon>Magnoliopsida</taxon>
        <taxon>eudicotyledons</taxon>
        <taxon>Gunneridae</taxon>
        <taxon>Pentapetalae</taxon>
        <taxon>rosids</taxon>
        <taxon>fabids</taxon>
        <taxon>Fabales</taxon>
        <taxon>Fabaceae</taxon>
        <taxon>Papilionoideae</taxon>
        <taxon>50 kb inversion clade</taxon>
        <taxon>NPAAA clade</taxon>
        <taxon>Hologalegina</taxon>
        <taxon>IRL clade</taxon>
        <taxon>Trifolieae</taxon>
        <taxon>Medicago</taxon>
    </lineage>
</organism>
<evidence type="ECO:0000256" key="3">
    <source>
        <dbReference type="ARBA" id="ARBA00022801"/>
    </source>
</evidence>
<dbReference type="AlphaFoldDB" id="A0A396JNY5"/>
<dbReference type="Gene3D" id="3.40.50.1110">
    <property type="entry name" value="SGNH hydrolase"/>
    <property type="match status" value="1"/>
</dbReference>
<evidence type="ECO:0000313" key="6">
    <source>
        <dbReference type="Proteomes" id="UP000265566"/>
    </source>
</evidence>
<dbReference type="Pfam" id="PF00657">
    <property type="entry name" value="Lipase_GDSL"/>
    <property type="match status" value="1"/>
</dbReference>
<reference evidence="6" key="1">
    <citation type="journal article" date="2018" name="Nat. Plants">
        <title>Whole-genome landscape of Medicago truncatula symbiotic genes.</title>
        <authorList>
            <person name="Pecrix Y."/>
            <person name="Staton S.E."/>
            <person name="Sallet E."/>
            <person name="Lelandais-Briere C."/>
            <person name="Moreau S."/>
            <person name="Carrere S."/>
            <person name="Blein T."/>
            <person name="Jardinaud M.F."/>
            <person name="Latrasse D."/>
            <person name="Zouine M."/>
            <person name="Zahm M."/>
            <person name="Kreplak J."/>
            <person name="Mayjonade B."/>
            <person name="Satge C."/>
            <person name="Perez M."/>
            <person name="Cauet S."/>
            <person name="Marande W."/>
            <person name="Chantry-Darmon C."/>
            <person name="Lopez-Roques C."/>
            <person name="Bouchez O."/>
            <person name="Berard A."/>
            <person name="Debelle F."/>
            <person name="Munos S."/>
            <person name="Bendahmane A."/>
            <person name="Berges H."/>
            <person name="Niebel A."/>
            <person name="Buitink J."/>
            <person name="Frugier F."/>
            <person name="Benhamed M."/>
            <person name="Crespi M."/>
            <person name="Gouzy J."/>
            <person name="Gamas P."/>
        </authorList>
    </citation>
    <scope>NUCLEOTIDE SEQUENCE [LARGE SCALE GENOMIC DNA]</scope>
    <source>
        <strain evidence="6">cv. Jemalong A17</strain>
    </source>
</reference>
<dbReference type="CDD" id="cd01837">
    <property type="entry name" value="SGNH_plant_lipase_like"/>
    <property type="match status" value="1"/>
</dbReference>
<dbReference type="GO" id="GO:0016788">
    <property type="term" value="F:hydrolase activity, acting on ester bonds"/>
    <property type="evidence" value="ECO:0007669"/>
    <property type="project" value="InterPro"/>
</dbReference>
<dbReference type="Proteomes" id="UP000265566">
    <property type="component" value="Chromosome 1"/>
</dbReference>
<keyword evidence="4" id="KW-0325">Glycoprotein</keyword>
<gene>
    <name evidence="5" type="ORF">MtrunA17_Chr1g0159981</name>
</gene>
<keyword evidence="5" id="KW-0326">Glycosidase</keyword>
<dbReference type="PANTHER" id="PTHR22835:SF621">
    <property type="entry name" value="GDSL ESTERASE_LIPASE ENOD8"/>
    <property type="match status" value="1"/>
</dbReference>
<dbReference type="Gramene" id="rna1432">
    <property type="protein sequence ID" value="RHN77925.1"/>
    <property type="gene ID" value="gene1432"/>
</dbReference>
<dbReference type="EC" id="3.2.1.51" evidence="5"/>
<comment type="similarity">
    <text evidence="1">Belongs to the 'GDSL' lipolytic enzyme family.</text>
</comment>
<dbReference type="InterPro" id="IPR036514">
    <property type="entry name" value="SGNH_hydro_sf"/>
</dbReference>
<evidence type="ECO:0000313" key="5">
    <source>
        <dbReference type="EMBL" id="RHN77925.1"/>
    </source>
</evidence>
<dbReference type="EMBL" id="PSQE01000001">
    <property type="protein sequence ID" value="RHN77925.1"/>
    <property type="molecule type" value="Genomic_DNA"/>
</dbReference>
<evidence type="ECO:0000256" key="4">
    <source>
        <dbReference type="ARBA" id="ARBA00023180"/>
    </source>
</evidence>
<dbReference type="InterPro" id="IPR001087">
    <property type="entry name" value="GDSL"/>
</dbReference>